<evidence type="ECO:0000259" key="12">
    <source>
        <dbReference type="Pfam" id="PF01467"/>
    </source>
</evidence>
<dbReference type="Proteomes" id="UP000030017">
    <property type="component" value="Unassembled WGS sequence"/>
</dbReference>
<dbReference type="PANTHER" id="PTHR39321:SF3">
    <property type="entry name" value="PHOSPHOPANTETHEINE ADENYLYLTRANSFERASE"/>
    <property type="match status" value="1"/>
</dbReference>
<evidence type="ECO:0000256" key="7">
    <source>
        <dbReference type="ARBA" id="ARBA00022741"/>
    </source>
</evidence>
<keyword evidence="8 11" id="KW-0067">ATP-binding</keyword>
<evidence type="ECO:0000256" key="4">
    <source>
        <dbReference type="ARBA" id="ARBA00022642"/>
    </source>
</evidence>
<dbReference type="GO" id="GO:0004515">
    <property type="term" value="F:nicotinate-nucleotide adenylyltransferase activity"/>
    <property type="evidence" value="ECO:0007669"/>
    <property type="project" value="UniProtKB-UniRule"/>
</dbReference>
<sequence length="219" mass="23890">MAVFYGGTFDPVHCGHLEVARRARDRLQATIHLMPAADPPHRPAPGATALQRAQMLDLAVAGERGLKVDRRELMRSTPSWSIDTLHGIRAELGPDAPVALLIGADGLVDLPQWKAWQALFTLAHFVVAERPGIDLDGRLPEPLPSFLETRWADSVDDLRAVAAGRVLRLQQPLHPESATNVRQCIADGRPWRHLVPTAVAGYIDRHRLYATGAGAPASL</sequence>
<protein>
    <recommendedName>
        <fullName evidence="11">Probable nicotinate-nucleotide adenylyltransferase</fullName>
        <ecNumber evidence="11">2.7.7.18</ecNumber>
    </recommendedName>
    <alternativeName>
        <fullName evidence="11">Deamido-NAD(+) diphosphorylase</fullName>
    </alternativeName>
    <alternativeName>
        <fullName evidence="11">Deamido-NAD(+) pyrophosphorylase</fullName>
    </alternativeName>
    <alternativeName>
        <fullName evidence="11">Nicotinate mononucleotide adenylyltransferase</fullName>
        <shortName evidence="11">NaMN adenylyltransferase</shortName>
    </alternativeName>
</protein>
<dbReference type="EMBL" id="AVPS01000003">
    <property type="protein sequence ID" value="KGM52389.1"/>
    <property type="molecule type" value="Genomic_DNA"/>
</dbReference>
<gene>
    <name evidence="11" type="primary">nadD</name>
    <name evidence="13" type="ORF">N792_04670</name>
</gene>
<dbReference type="NCBIfam" id="TIGR00482">
    <property type="entry name" value="nicotinate (nicotinamide) nucleotide adenylyltransferase"/>
    <property type="match status" value="1"/>
</dbReference>
<keyword evidence="6 11" id="KW-0548">Nucleotidyltransferase</keyword>
<dbReference type="STRING" id="1122185.N792_04670"/>
<comment type="similarity">
    <text evidence="3 11">Belongs to the NadD family.</text>
</comment>
<accession>A0A0A0EPQ9</accession>
<evidence type="ECO:0000256" key="10">
    <source>
        <dbReference type="ARBA" id="ARBA00048721"/>
    </source>
</evidence>
<dbReference type="EC" id="2.7.7.18" evidence="11"/>
<dbReference type="InterPro" id="IPR005248">
    <property type="entry name" value="NadD/NMNAT"/>
</dbReference>
<dbReference type="InterPro" id="IPR004821">
    <property type="entry name" value="Cyt_trans-like"/>
</dbReference>
<dbReference type="NCBIfam" id="TIGR00125">
    <property type="entry name" value="cyt_tran_rel"/>
    <property type="match status" value="1"/>
</dbReference>
<evidence type="ECO:0000256" key="8">
    <source>
        <dbReference type="ARBA" id="ARBA00022840"/>
    </source>
</evidence>
<dbReference type="HAMAP" id="MF_00244">
    <property type="entry name" value="NaMN_adenylyltr"/>
    <property type="match status" value="1"/>
</dbReference>
<organism evidence="13 14">
    <name type="scientific">Lysobacter concretionis Ko07 = DSM 16239</name>
    <dbReference type="NCBI Taxonomy" id="1122185"/>
    <lineage>
        <taxon>Bacteria</taxon>
        <taxon>Pseudomonadati</taxon>
        <taxon>Pseudomonadota</taxon>
        <taxon>Gammaproteobacteria</taxon>
        <taxon>Lysobacterales</taxon>
        <taxon>Lysobacteraceae</taxon>
        <taxon>Novilysobacter</taxon>
    </lineage>
</organism>
<evidence type="ECO:0000256" key="3">
    <source>
        <dbReference type="ARBA" id="ARBA00009014"/>
    </source>
</evidence>
<evidence type="ECO:0000256" key="2">
    <source>
        <dbReference type="ARBA" id="ARBA00005019"/>
    </source>
</evidence>
<evidence type="ECO:0000313" key="14">
    <source>
        <dbReference type="Proteomes" id="UP000030017"/>
    </source>
</evidence>
<dbReference type="GO" id="GO:0005524">
    <property type="term" value="F:ATP binding"/>
    <property type="evidence" value="ECO:0007669"/>
    <property type="project" value="UniProtKB-KW"/>
</dbReference>
<proteinExistence type="inferred from homology"/>
<keyword evidence="4 11" id="KW-0662">Pyridine nucleotide biosynthesis</keyword>
<keyword evidence="7 11" id="KW-0547">Nucleotide-binding</keyword>
<comment type="function">
    <text evidence="1 11">Catalyzes the reversible adenylation of nicotinate mononucleotide (NaMN) to nicotinic acid adenine dinucleotide (NaAD).</text>
</comment>
<feature type="domain" description="Cytidyltransferase-like" evidence="12">
    <location>
        <begin position="4"/>
        <end position="183"/>
    </location>
</feature>
<keyword evidence="9 11" id="KW-0520">NAD</keyword>
<dbReference type="PANTHER" id="PTHR39321">
    <property type="entry name" value="NICOTINATE-NUCLEOTIDE ADENYLYLTRANSFERASE-RELATED"/>
    <property type="match status" value="1"/>
</dbReference>
<dbReference type="Pfam" id="PF01467">
    <property type="entry name" value="CTP_transf_like"/>
    <property type="match status" value="1"/>
</dbReference>
<evidence type="ECO:0000256" key="5">
    <source>
        <dbReference type="ARBA" id="ARBA00022679"/>
    </source>
</evidence>
<dbReference type="GO" id="GO:0009435">
    <property type="term" value="P:NAD+ biosynthetic process"/>
    <property type="evidence" value="ECO:0007669"/>
    <property type="project" value="UniProtKB-UniRule"/>
</dbReference>
<evidence type="ECO:0000256" key="6">
    <source>
        <dbReference type="ARBA" id="ARBA00022695"/>
    </source>
</evidence>
<keyword evidence="5 11" id="KW-0808">Transferase</keyword>
<dbReference type="NCBIfam" id="NF000839">
    <property type="entry name" value="PRK00071.1-1"/>
    <property type="match status" value="1"/>
</dbReference>
<dbReference type="InterPro" id="IPR014729">
    <property type="entry name" value="Rossmann-like_a/b/a_fold"/>
</dbReference>
<evidence type="ECO:0000256" key="1">
    <source>
        <dbReference type="ARBA" id="ARBA00002324"/>
    </source>
</evidence>
<dbReference type="UniPathway" id="UPA00253">
    <property type="reaction ID" value="UER00332"/>
</dbReference>
<evidence type="ECO:0000256" key="9">
    <source>
        <dbReference type="ARBA" id="ARBA00023027"/>
    </source>
</evidence>
<comment type="pathway">
    <text evidence="2 11">Cofactor biosynthesis; NAD(+) biosynthesis; deamido-NAD(+) from nicotinate D-ribonucleotide: step 1/1.</text>
</comment>
<keyword evidence="14" id="KW-1185">Reference proteome</keyword>
<dbReference type="Gene3D" id="3.40.50.620">
    <property type="entry name" value="HUPs"/>
    <property type="match status" value="1"/>
</dbReference>
<dbReference type="SUPFAM" id="SSF52374">
    <property type="entry name" value="Nucleotidylyl transferase"/>
    <property type="match status" value="1"/>
</dbReference>
<evidence type="ECO:0000313" key="13">
    <source>
        <dbReference type="EMBL" id="KGM52389.1"/>
    </source>
</evidence>
<name>A0A0A0EPQ9_9GAMM</name>
<reference evidence="13 14" key="1">
    <citation type="submission" date="2013-08" db="EMBL/GenBank/DDBJ databases">
        <title>Genome sequencing of Lysobacter.</title>
        <authorList>
            <person name="Zhang S."/>
            <person name="Wang G."/>
        </authorList>
    </citation>
    <scope>NUCLEOTIDE SEQUENCE [LARGE SCALE GENOMIC DNA]</scope>
    <source>
        <strain evidence="13 14">Ko07</strain>
    </source>
</reference>
<comment type="catalytic activity">
    <reaction evidence="10 11">
        <text>nicotinate beta-D-ribonucleotide + ATP + H(+) = deamido-NAD(+) + diphosphate</text>
        <dbReference type="Rhea" id="RHEA:22860"/>
        <dbReference type="ChEBI" id="CHEBI:15378"/>
        <dbReference type="ChEBI" id="CHEBI:30616"/>
        <dbReference type="ChEBI" id="CHEBI:33019"/>
        <dbReference type="ChEBI" id="CHEBI:57502"/>
        <dbReference type="ChEBI" id="CHEBI:58437"/>
        <dbReference type="EC" id="2.7.7.18"/>
    </reaction>
</comment>
<dbReference type="AlphaFoldDB" id="A0A0A0EPQ9"/>
<dbReference type="eggNOG" id="COG1057">
    <property type="taxonomic scope" value="Bacteria"/>
</dbReference>
<evidence type="ECO:0000256" key="11">
    <source>
        <dbReference type="HAMAP-Rule" id="MF_00244"/>
    </source>
</evidence>
<dbReference type="CDD" id="cd02165">
    <property type="entry name" value="NMNAT"/>
    <property type="match status" value="1"/>
</dbReference>
<comment type="caution">
    <text evidence="13">The sequence shown here is derived from an EMBL/GenBank/DDBJ whole genome shotgun (WGS) entry which is preliminary data.</text>
</comment>